<evidence type="ECO:0000256" key="2">
    <source>
        <dbReference type="ARBA" id="ARBA00011900"/>
    </source>
</evidence>
<dbReference type="EMBL" id="VUNG01000011">
    <property type="protein sequence ID" value="MST84269.1"/>
    <property type="molecule type" value="Genomic_DNA"/>
</dbReference>
<dbReference type="AlphaFoldDB" id="A0A7K0KEI8"/>
<dbReference type="RefSeq" id="WP_154533852.1">
    <property type="nucleotide sequence ID" value="NZ_VUNG01000011.1"/>
</dbReference>
<gene>
    <name evidence="8" type="ORF">FYJ73_06245</name>
</gene>
<dbReference type="InterPro" id="IPR002941">
    <property type="entry name" value="DNA_methylase_N4/N6"/>
</dbReference>
<dbReference type="PROSITE" id="PS00092">
    <property type="entry name" value="N6_MTASE"/>
    <property type="match status" value="1"/>
</dbReference>
<dbReference type="Gene3D" id="3.40.50.150">
    <property type="entry name" value="Vaccinia Virus protein VP39"/>
    <property type="match status" value="1"/>
</dbReference>
<evidence type="ECO:0000256" key="4">
    <source>
        <dbReference type="ARBA" id="ARBA00022679"/>
    </source>
</evidence>
<protein>
    <recommendedName>
        <fullName evidence="2">site-specific DNA-methyltransferase (adenine-specific)</fullName>
        <ecNumber evidence="2">2.1.1.72</ecNumber>
    </recommendedName>
</protein>
<dbReference type="GO" id="GO:0003677">
    <property type="term" value="F:DNA binding"/>
    <property type="evidence" value="ECO:0007669"/>
    <property type="project" value="InterPro"/>
</dbReference>
<accession>A0A7K0KEI8</accession>
<sequence length="673" mass="78165">MAVRYIPYFPNTLEGQALLDNFVRTKRVLRYRDNDRVVENIKRGMPYYEVEPVEEVGDNPQHNMVLRGECLSACAYLKDKGIKVDLVYIDPPFASGADYAKKVYVRNNPKVAATIAQAEKELDNEELRTFDEKMYGDIWDKERYLNWMYENLMAIKSVMSDNASIYVHLDYHIGHYVKILMDEIFGEDNFVNEIIWQRVYSHNDANRYGQIHDTIFYYCMNNEDYTWHTQYVPYDEKYLKMYSMDDGDGRKYKVENTMGPGGRGSTYEWNGITRTWRYSQKTMEELEKKGLLYHTSSGFPKKKVYLDEMPGKPLQSIWTDINVIAGQAKELVDYATQKPEALLERIIKASSDEGMVVADFFGGSGVTAAVANRLGRRFVTSDINLNSIQTIRDRLIGGKAEFEILEVKDGVSLFRNPVQTMDKLKKMIPGLCDNEEKFDKIWAGSIVSTQYGVMPVYLPNLLDSSSRLLDKPMINRIIREALPDLPADIRRVIVYYIDITDRNDIEQFIKEQNDQTTIEIELRDLKQFLDDIVVEDDAEWEVSETHDALFSGWKVTINSFHSDRVLKKIEEVNLKGRQQVLQQKTKGKEKKFVPITISDEGLETIEWISLDCENAEKNQPWHSDVEIKRDHLGRVCLNGKKTDEFWDGSIRCDKKPLRMKIRNICGDETVWTL</sequence>
<dbReference type="InterPro" id="IPR002052">
    <property type="entry name" value="DNA_methylase_N6_adenine_CS"/>
</dbReference>
<comment type="similarity">
    <text evidence="1">Belongs to the N(4)/N(6)-methyltransferase family.</text>
</comment>
<evidence type="ECO:0000256" key="3">
    <source>
        <dbReference type="ARBA" id="ARBA00022603"/>
    </source>
</evidence>
<dbReference type="Pfam" id="PF01555">
    <property type="entry name" value="N6_N4_Mtase"/>
    <property type="match status" value="1"/>
</dbReference>
<evidence type="ECO:0000256" key="5">
    <source>
        <dbReference type="ARBA" id="ARBA00022691"/>
    </source>
</evidence>
<comment type="catalytic activity">
    <reaction evidence="6">
        <text>a 2'-deoxyadenosine in DNA + S-adenosyl-L-methionine = an N(6)-methyl-2'-deoxyadenosine in DNA + S-adenosyl-L-homocysteine + H(+)</text>
        <dbReference type="Rhea" id="RHEA:15197"/>
        <dbReference type="Rhea" id="RHEA-COMP:12418"/>
        <dbReference type="Rhea" id="RHEA-COMP:12419"/>
        <dbReference type="ChEBI" id="CHEBI:15378"/>
        <dbReference type="ChEBI" id="CHEBI:57856"/>
        <dbReference type="ChEBI" id="CHEBI:59789"/>
        <dbReference type="ChEBI" id="CHEBI:90615"/>
        <dbReference type="ChEBI" id="CHEBI:90616"/>
        <dbReference type="EC" id="2.1.1.72"/>
    </reaction>
</comment>
<dbReference type="PRINTS" id="PR00506">
    <property type="entry name" value="D21N6MTFRASE"/>
</dbReference>
<keyword evidence="9" id="KW-1185">Reference proteome</keyword>
<dbReference type="InterPro" id="IPR002295">
    <property type="entry name" value="N4/N6-MTase_EcoPI_Mod-like"/>
</dbReference>
<dbReference type="EC" id="2.1.1.72" evidence="2"/>
<reference evidence="8 9" key="1">
    <citation type="submission" date="2019-08" db="EMBL/GenBank/DDBJ databases">
        <title>In-depth cultivation of the pig gut microbiome towards novel bacterial diversity and tailored functional studies.</title>
        <authorList>
            <person name="Wylensek D."/>
            <person name="Hitch T.C.A."/>
            <person name="Clavel T."/>
        </authorList>
    </citation>
    <scope>NUCLEOTIDE SEQUENCE [LARGE SCALE GENOMIC DNA]</scope>
    <source>
        <strain evidence="8 9">LKV-178-WT-2A</strain>
    </source>
</reference>
<keyword evidence="5" id="KW-0949">S-adenosyl-L-methionine</keyword>
<name>A0A7K0KEI8_9BACT</name>
<dbReference type="GO" id="GO:0032259">
    <property type="term" value="P:methylation"/>
    <property type="evidence" value="ECO:0007669"/>
    <property type="project" value="UniProtKB-KW"/>
</dbReference>
<organism evidence="8 9">
    <name type="scientific">Hallella mizrahii</name>
    <dbReference type="NCBI Taxonomy" id="2606637"/>
    <lineage>
        <taxon>Bacteria</taxon>
        <taxon>Pseudomonadati</taxon>
        <taxon>Bacteroidota</taxon>
        <taxon>Bacteroidia</taxon>
        <taxon>Bacteroidales</taxon>
        <taxon>Prevotellaceae</taxon>
        <taxon>Hallella</taxon>
    </lineage>
</organism>
<dbReference type="InterPro" id="IPR029063">
    <property type="entry name" value="SAM-dependent_MTases_sf"/>
</dbReference>
<evidence type="ECO:0000256" key="1">
    <source>
        <dbReference type="ARBA" id="ARBA00006594"/>
    </source>
</evidence>
<dbReference type="Proteomes" id="UP000438914">
    <property type="component" value="Unassembled WGS sequence"/>
</dbReference>
<dbReference type="SUPFAM" id="SSF53335">
    <property type="entry name" value="S-adenosyl-L-methionine-dependent methyltransferases"/>
    <property type="match status" value="1"/>
</dbReference>
<evidence type="ECO:0000256" key="6">
    <source>
        <dbReference type="ARBA" id="ARBA00047942"/>
    </source>
</evidence>
<proteinExistence type="inferred from homology"/>
<evidence type="ECO:0000313" key="9">
    <source>
        <dbReference type="Proteomes" id="UP000438914"/>
    </source>
</evidence>
<dbReference type="GO" id="GO:0008170">
    <property type="term" value="F:N-methyltransferase activity"/>
    <property type="evidence" value="ECO:0007669"/>
    <property type="project" value="InterPro"/>
</dbReference>
<evidence type="ECO:0000313" key="8">
    <source>
        <dbReference type="EMBL" id="MST84269.1"/>
    </source>
</evidence>
<feature type="domain" description="DNA methylase N-4/N-6" evidence="7">
    <location>
        <begin position="84"/>
        <end position="391"/>
    </location>
</feature>
<dbReference type="GO" id="GO:0009007">
    <property type="term" value="F:site-specific DNA-methyltransferase (adenine-specific) activity"/>
    <property type="evidence" value="ECO:0007669"/>
    <property type="project" value="UniProtKB-EC"/>
</dbReference>
<comment type="caution">
    <text evidence="8">The sequence shown here is derived from an EMBL/GenBank/DDBJ whole genome shotgun (WGS) entry which is preliminary data.</text>
</comment>
<evidence type="ECO:0000259" key="7">
    <source>
        <dbReference type="Pfam" id="PF01555"/>
    </source>
</evidence>
<keyword evidence="3 8" id="KW-0489">Methyltransferase</keyword>
<keyword evidence="4 8" id="KW-0808">Transferase</keyword>